<feature type="transmembrane region" description="Helical" evidence="5">
    <location>
        <begin position="175"/>
        <end position="194"/>
    </location>
</feature>
<dbReference type="AlphaFoldDB" id="A0A1Y5TSC7"/>
<feature type="domain" description="Ferric oxidoreductase" evidence="6">
    <location>
        <begin position="43"/>
        <end position="157"/>
    </location>
</feature>
<dbReference type="InterPro" id="IPR013130">
    <property type="entry name" value="Fe3_Rdtase_TM_dom"/>
</dbReference>
<sequence length="202" mass="21639">MTRALAILAWGAVAIFVGVPVIVAALSPLHAYRSPSYVAASLTGVLGLGVLLIQPLLMTNWLAGVSLARLRRWHQRSGAVLVVLVAIHLGGLLIASPPDAIDALLLRSPTPFSVWGVTAMWALVLSALLVTLRRKMRLNPTTWSAIHNGLALVVVLGTVIHAIQIEGTMGTFSKWALCLAVLTASVAAVVRAQFRTFFRWKP</sequence>
<keyword evidence="8" id="KW-1185">Reference proteome</keyword>
<gene>
    <name evidence="7" type="ORF">PAM7066_03636</name>
</gene>
<evidence type="ECO:0000256" key="4">
    <source>
        <dbReference type="ARBA" id="ARBA00023136"/>
    </source>
</evidence>
<reference evidence="7 8" key="1">
    <citation type="submission" date="2017-03" db="EMBL/GenBank/DDBJ databases">
        <authorList>
            <person name="Afonso C.L."/>
            <person name="Miller P.J."/>
            <person name="Scott M.A."/>
            <person name="Spackman E."/>
            <person name="Goraichik I."/>
            <person name="Dimitrov K.M."/>
            <person name="Suarez D.L."/>
            <person name="Swayne D.E."/>
        </authorList>
    </citation>
    <scope>NUCLEOTIDE SEQUENCE [LARGE SCALE GENOMIC DNA]</scope>
    <source>
        <strain evidence="7 8">CECT 7066</strain>
    </source>
</reference>
<accession>A0A1Y5TSC7</accession>
<dbReference type="OrthoDB" id="7917288at2"/>
<dbReference type="Proteomes" id="UP000193870">
    <property type="component" value="Unassembled WGS sequence"/>
</dbReference>
<dbReference type="EMBL" id="FWFV01000018">
    <property type="protein sequence ID" value="SLN71102.1"/>
    <property type="molecule type" value="Genomic_DNA"/>
</dbReference>
<dbReference type="GO" id="GO:0016020">
    <property type="term" value="C:membrane"/>
    <property type="evidence" value="ECO:0007669"/>
    <property type="project" value="UniProtKB-SubCell"/>
</dbReference>
<keyword evidence="3 5" id="KW-1133">Transmembrane helix</keyword>
<keyword evidence="2 5" id="KW-0812">Transmembrane</keyword>
<evidence type="ECO:0000256" key="2">
    <source>
        <dbReference type="ARBA" id="ARBA00022692"/>
    </source>
</evidence>
<protein>
    <submittedName>
        <fullName evidence="7">Ferric reductase like transmembrane component</fullName>
    </submittedName>
</protein>
<evidence type="ECO:0000313" key="8">
    <source>
        <dbReference type="Proteomes" id="UP000193870"/>
    </source>
</evidence>
<evidence type="ECO:0000256" key="1">
    <source>
        <dbReference type="ARBA" id="ARBA00004141"/>
    </source>
</evidence>
<dbReference type="Pfam" id="PF01794">
    <property type="entry name" value="Ferric_reduct"/>
    <property type="match status" value="1"/>
</dbReference>
<evidence type="ECO:0000256" key="5">
    <source>
        <dbReference type="SAM" id="Phobius"/>
    </source>
</evidence>
<feature type="transmembrane region" description="Helical" evidence="5">
    <location>
        <begin position="112"/>
        <end position="132"/>
    </location>
</feature>
<organism evidence="7 8">
    <name type="scientific">Palleronia marisminoris</name>
    <dbReference type="NCBI Taxonomy" id="315423"/>
    <lineage>
        <taxon>Bacteria</taxon>
        <taxon>Pseudomonadati</taxon>
        <taxon>Pseudomonadota</taxon>
        <taxon>Alphaproteobacteria</taxon>
        <taxon>Rhodobacterales</taxon>
        <taxon>Roseobacteraceae</taxon>
        <taxon>Palleronia</taxon>
    </lineage>
</organism>
<dbReference type="RefSeq" id="WP_085855580.1">
    <property type="nucleotide sequence ID" value="NZ_FOPF01000019.1"/>
</dbReference>
<feature type="transmembrane region" description="Helical" evidence="5">
    <location>
        <begin position="144"/>
        <end position="163"/>
    </location>
</feature>
<dbReference type="STRING" id="315423.SAMN04488020_11946"/>
<feature type="transmembrane region" description="Helical" evidence="5">
    <location>
        <begin position="35"/>
        <end position="57"/>
    </location>
</feature>
<keyword evidence="4 5" id="KW-0472">Membrane</keyword>
<evidence type="ECO:0000256" key="3">
    <source>
        <dbReference type="ARBA" id="ARBA00022989"/>
    </source>
</evidence>
<comment type="subcellular location">
    <subcellularLocation>
        <location evidence="1">Membrane</location>
        <topology evidence="1">Multi-pass membrane protein</topology>
    </subcellularLocation>
</comment>
<evidence type="ECO:0000313" key="7">
    <source>
        <dbReference type="EMBL" id="SLN71102.1"/>
    </source>
</evidence>
<feature type="transmembrane region" description="Helical" evidence="5">
    <location>
        <begin position="78"/>
        <end position="97"/>
    </location>
</feature>
<evidence type="ECO:0000259" key="6">
    <source>
        <dbReference type="Pfam" id="PF01794"/>
    </source>
</evidence>
<proteinExistence type="predicted"/>
<name>A0A1Y5TSC7_9RHOB</name>